<dbReference type="STRING" id="69960.SAMN05421720_101648"/>
<sequence>MTYVAEPYGLFVDDLLTAFTGGSIRQVFRFLPENEPFELNAPAEVLAKTVRIHGIAGGAHKVFQRTRDFTVDKTRVVWLTGPGGGRRDTAVWPDPGTRFYVNFEHRGLFQSTPLLTDRNPGSVTRLLAESMAREHAVLSGQLEAVYRAAFLETAEGRDLDQVCALVGVTRRGASAAAGLVVFSRATPAPGDISIAAGLRLSTVDAPEVIFEVTEARTLRRGELSVDVPVTALADGPAGIVPAGAIGILHRPILGIDTVGNPRPTALVGSRESDAELRARASRALQSAGKATQGAIVGALTRVAGVREKDVRVAEDPIARPGVIEVDVAIGEDLNEAQRAETVARVADLLDESRPAGIRVLANLDAPLPAGETAPTGNPRVDEEGDPVTMAGGQDLFVDVDVSATLIPARLDLAADERAALRAAGEAEIHAFIAEAGLGEALIFNRLVARLMALEGMLDVSLEMSLPGDTSGSRQKNILPAKPGARPRAGTVAVQVGASLILIDVSVSITLKGVALLDQPDPARESARAAVEAELRAGVATLSGPELTVAALRGLLSESDTYEVGDLHYQVTYQDAGVRVQAQDVTLPLGGLEQLWVRGVSLLNTETGA</sequence>
<dbReference type="InterPro" id="IPR052399">
    <property type="entry name" value="Phage_Baseplate_Assmbl_Protein"/>
</dbReference>
<feature type="domain" description="Baseplate protein J-like barrel" evidence="1">
    <location>
        <begin position="180"/>
        <end position="264"/>
    </location>
</feature>
<gene>
    <name evidence="2" type="ORF">SAMN05421720_101648</name>
</gene>
<dbReference type="AlphaFoldDB" id="A0A1G6XUY3"/>
<dbReference type="PANTHER" id="PTHR37829">
    <property type="entry name" value="PHAGE-LIKE ELEMENT PBSX PROTEIN XKDT"/>
    <property type="match status" value="1"/>
</dbReference>
<evidence type="ECO:0000313" key="2">
    <source>
        <dbReference type="EMBL" id="SDD81998.1"/>
    </source>
</evidence>
<dbReference type="PANTHER" id="PTHR37829:SF3">
    <property type="entry name" value="PROTEIN JAYE-RELATED"/>
    <property type="match status" value="1"/>
</dbReference>
<name>A0A1G6XUY3_9PROT</name>
<organism evidence="2 3">
    <name type="scientific">Rhodospira trueperi</name>
    <dbReference type="NCBI Taxonomy" id="69960"/>
    <lineage>
        <taxon>Bacteria</taxon>
        <taxon>Pseudomonadati</taxon>
        <taxon>Pseudomonadota</taxon>
        <taxon>Alphaproteobacteria</taxon>
        <taxon>Rhodospirillales</taxon>
        <taxon>Rhodospirillaceae</taxon>
        <taxon>Rhodospira</taxon>
    </lineage>
</organism>
<accession>A0A1G6XUY3</accession>
<protein>
    <submittedName>
        <fullName evidence="2">Uncharacterized phage protein gp47/JayE</fullName>
    </submittedName>
</protein>
<dbReference type="Proteomes" id="UP000199412">
    <property type="component" value="Unassembled WGS sequence"/>
</dbReference>
<evidence type="ECO:0000313" key="3">
    <source>
        <dbReference type="Proteomes" id="UP000199412"/>
    </source>
</evidence>
<dbReference type="EMBL" id="FNAP01000001">
    <property type="protein sequence ID" value="SDD81998.1"/>
    <property type="molecule type" value="Genomic_DNA"/>
</dbReference>
<proteinExistence type="predicted"/>
<evidence type="ECO:0000259" key="1">
    <source>
        <dbReference type="Pfam" id="PF04865"/>
    </source>
</evidence>
<reference evidence="2 3" key="1">
    <citation type="submission" date="2016-10" db="EMBL/GenBank/DDBJ databases">
        <authorList>
            <person name="de Groot N.N."/>
        </authorList>
    </citation>
    <scope>NUCLEOTIDE SEQUENCE [LARGE SCALE GENOMIC DNA]</scope>
    <source>
        <strain evidence="2 3">ATCC 700224</strain>
    </source>
</reference>
<dbReference type="InterPro" id="IPR006949">
    <property type="entry name" value="Barrel_Baseplate_J-like"/>
</dbReference>
<dbReference type="OrthoDB" id="8617324at2"/>
<dbReference type="RefSeq" id="WP_092781905.1">
    <property type="nucleotide sequence ID" value="NZ_FNAP01000001.1"/>
</dbReference>
<dbReference type="Pfam" id="PF04865">
    <property type="entry name" value="Baseplate_J"/>
    <property type="match status" value="1"/>
</dbReference>
<keyword evidence="3" id="KW-1185">Reference proteome</keyword>